<dbReference type="EMBL" id="JARKIB010000046">
    <property type="protein sequence ID" value="KAJ7756667.1"/>
    <property type="molecule type" value="Genomic_DNA"/>
</dbReference>
<gene>
    <name evidence="1" type="ORF">B0H16DRAFT_1458119</name>
</gene>
<dbReference type="AlphaFoldDB" id="A0AAD7J8C8"/>
<protein>
    <submittedName>
        <fullName evidence="1">Uncharacterized protein</fullName>
    </submittedName>
</protein>
<accession>A0AAD7J8C8</accession>
<comment type="caution">
    <text evidence="1">The sequence shown here is derived from an EMBL/GenBank/DDBJ whole genome shotgun (WGS) entry which is preliminary data.</text>
</comment>
<sequence length="663" mass="70863">MFSCQFTPRTNDDESCGCYLAEAVPTSFGAFSAVRLLVLLLVALISLAKGLVVGGDRLEGGSKPSNDARQEAEARWIVITLASLAEKLVAPDAGYTGAVKGGVVRELTCSSGPLEEAEEVERFGRGEIDVPNEIGLAARERYLQWLGFDGIKGLLRSLGISGGGMFDEEIASLFDGLELVLNKARHGLVCLWVGGGAEVLECHDVAREGDVVVEDGESNGGGGPPALLNELVQGVAIYAGDEEGADDDRWGVDKLWDDIRQLGHNVVSIGGIFGTVDPDEAFGTLRLCLVRTIVVGGVPQRRFDTLGTQEAIGGSGVLLAVRYLDNTGVASAADPEESAPGIFFLKVKAEMGLGGGVGSGGLSSRGLWVNGGQRALRQFRANTFAGVVVVRRLSGFALFIARVGLNFSARARGNSSTWRPFALSGFAQLCGSSELPLRGTEEEPRLTPSDGGCLRRWIGLRRSEAKISSSSTTSLSPTDQWHPTFVVVKVQEAPPPDMVQVVNIKPVMQLQHCEVFAPGGPNLGCNINPKPLDSHIMIHTLWMLLESCKQGFDRGTGKRQWYTKKKSPVEGVGGDIVLGTQGSFRHLSIFGRRVLKGCCLGLKKALSQKGRPNDTPRDIQQTPDTIGRAMLMCKLQEIEIDNDSGPTRPTSVYPLYDSGMAVV</sequence>
<name>A0AAD7J8C8_9AGAR</name>
<reference evidence="1" key="1">
    <citation type="submission" date="2023-03" db="EMBL/GenBank/DDBJ databases">
        <title>Massive genome expansion in bonnet fungi (Mycena s.s.) driven by repeated elements and novel gene families across ecological guilds.</title>
        <authorList>
            <consortium name="Lawrence Berkeley National Laboratory"/>
            <person name="Harder C.B."/>
            <person name="Miyauchi S."/>
            <person name="Viragh M."/>
            <person name="Kuo A."/>
            <person name="Thoen E."/>
            <person name="Andreopoulos B."/>
            <person name="Lu D."/>
            <person name="Skrede I."/>
            <person name="Drula E."/>
            <person name="Henrissat B."/>
            <person name="Morin E."/>
            <person name="Kohler A."/>
            <person name="Barry K."/>
            <person name="LaButti K."/>
            <person name="Morin E."/>
            <person name="Salamov A."/>
            <person name="Lipzen A."/>
            <person name="Mereny Z."/>
            <person name="Hegedus B."/>
            <person name="Baldrian P."/>
            <person name="Stursova M."/>
            <person name="Weitz H."/>
            <person name="Taylor A."/>
            <person name="Grigoriev I.V."/>
            <person name="Nagy L.G."/>
            <person name="Martin F."/>
            <person name="Kauserud H."/>
        </authorList>
    </citation>
    <scope>NUCLEOTIDE SEQUENCE</scope>
    <source>
        <strain evidence="1">CBHHK182m</strain>
    </source>
</reference>
<keyword evidence="2" id="KW-1185">Reference proteome</keyword>
<proteinExistence type="predicted"/>
<evidence type="ECO:0000313" key="2">
    <source>
        <dbReference type="Proteomes" id="UP001215598"/>
    </source>
</evidence>
<organism evidence="1 2">
    <name type="scientific">Mycena metata</name>
    <dbReference type="NCBI Taxonomy" id="1033252"/>
    <lineage>
        <taxon>Eukaryota</taxon>
        <taxon>Fungi</taxon>
        <taxon>Dikarya</taxon>
        <taxon>Basidiomycota</taxon>
        <taxon>Agaricomycotina</taxon>
        <taxon>Agaricomycetes</taxon>
        <taxon>Agaricomycetidae</taxon>
        <taxon>Agaricales</taxon>
        <taxon>Marasmiineae</taxon>
        <taxon>Mycenaceae</taxon>
        <taxon>Mycena</taxon>
    </lineage>
</organism>
<evidence type="ECO:0000313" key="1">
    <source>
        <dbReference type="EMBL" id="KAJ7756667.1"/>
    </source>
</evidence>
<dbReference type="Proteomes" id="UP001215598">
    <property type="component" value="Unassembled WGS sequence"/>
</dbReference>